<evidence type="ECO:0000256" key="1">
    <source>
        <dbReference type="SAM" id="MobiDB-lite"/>
    </source>
</evidence>
<dbReference type="GO" id="GO:0007062">
    <property type="term" value="P:sister chromatid cohesion"/>
    <property type="evidence" value="ECO:0007669"/>
    <property type="project" value="TreeGrafter"/>
</dbReference>
<gene>
    <name evidence="3" type="ORF">JKP88DRAFT_331062</name>
</gene>
<protein>
    <recommendedName>
        <fullName evidence="2">SCD domain-containing protein</fullName>
    </recommendedName>
</protein>
<feature type="compositionally biased region" description="Basic residues" evidence="1">
    <location>
        <begin position="113"/>
        <end position="130"/>
    </location>
</feature>
<evidence type="ECO:0000259" key="2">
    <source>
        <dbReference type="PROSITE" id="PS51425"/>
    </source>
</evidence>
<evidence type="ECO:0000313" key="3">
    <source>
        <dbReference type="EMBL" id="KAG5177900.1"/>
    </source>
</evidence>
<organism evidence="3 4">
    <name type="scientific">Tribonema minus</name>
    <dbReference type="NCBI Taxonomy" id="303371"/>
    <lineage>
        <taxon>Eukaryota</taxon>
        <taxon>Sar</taxon>
        <taxon>Stramenopiles</taxon>
        <taxon>Ochrophyta</taxon>
        <taxon>PX clade</taxon>
        <taxon>Xanthophyceae</taxon>
        <taxon>Tribonematales</taxon>
        <taxon>Tribonemataceae</taxon>
        <taxon>Tribonema</taxon>
    </lineage>
</organism>
<keyword evidence="4" id="KW-1185">Reference proteome</keyword>
<feature type="region of interest" description="Disordered" evidence="1">
    <location>
        <begin position="1"/>
        <end position="137"/>
    </location>
</feature>
<accession>A0A835YMF1</accession>
<dbReference type="GO" id="GO:0000785">
    <property type="term" value="C:chromatin"/>
    <property type="evidence" value="ECO:0007669"/>
    <property type="project" value="TreeGrafter"/>
</dbReference>
<feature type="domain" description="SCD" evidence="2">
    <location>
        <begin position="432"/>
        <end position="517"/>
    </location>
</feature>
<dbReference type="PANTHER" id="PTHR11199:SF0">
    <property type="entry name" value="LD34181P-RELATED"/>
    <property type="match status" value="1"/>
</dbReference>
<dbReference type="InterPro" id="IPR016024">
    <property type="entry name" value="ARM-type_fold"/>
</dbReference>
<evidence type="ECO:0000313" key="4">
    <source>
        <dbReference type="Proteomes" id="UP000664859"/>
    </source>
</evidence>
<feature type="compositionally biased region" description="Low complexity" evidence="1">
    <location>
        <begin position="70"/>
        <end position="84"/>
    </location>
</feature>
<name>A0A835YMF1_9STRA</name>
<dbReference type="EMBL" id="JAFCMP010000520">
    <property type="protein sequence ID" value="KAG5177900.1"/>
    <property type="molecule type" value="Genomic_DNA"/>
</dbReference>
<comment type="caution">
    <text evidence="3">The sequence shown here is derived from an EMBL/GenBank/DDBJ whole genome shotgun (WGS) entry which is preliminary data.</text>
</comment>
<proteinExistence type="predicted"/>
<dbReference type="PANTHER" id="PTHR11199">
    <property type="entry name" value="STROMAL ANTIGEN"/>
    <property type="match status" value="1"/>
</dbReference>
<dbReference type="Proteomes" id="UP000664859">
    <property type="component" value="Unassembled WGS sequence"/>
</dbReference>
<dbReference type="SUPFAM" id="SSF48371">
    <property type="entry name" value="ARM repeat"/>
    <property type="match status" value="1"/>
</dbReference>
<sequence length="741" mass="78114">MVAGTAPRRSARPRQEANYSEKSLAAAASSVYKVDEPASDASDANSQHSDSEEEQDEVAKEPPKKKAKGATKPAAAAKKPGSAGKKPRSRAKKDAGTAAGDAADADETEAPKPKKKAPAQPRKRAPKKKAAAAPEGVDAENCNSLFEAARSGSAALLEVASAWVRDFEMTDPEFALQEALNCILQTAVGGACRPDYKPELETEGDDAPSLRALSAAQWDDLVERFIEEVSGAAGGDGGEEGHKEGEQGAAAAAGDVVCPLMPQLPAAKAKAWRGHRPHYCVANTRCTCLVLNTIPSQSGGRVNTELLDQLVAMVITLCNTPLVGLRMAATVAGMALGEGLVGQCGDAAAKAERAERQLGGAQKGGAAQANRARALRDQLAQARAAEKQGAHYVGGCTAQANRARALRDWLAQARAAKKQASDAINALFHGVLAHRHLDVSAAVRAAAYGALARWSARLPAAFARDEQLRYLGWALDDATAPVRAAALRGLAPLYAHAAVADEDAAAEVWYSTQVRVEVPEDVGIALDVVIAAWCARPRCAGSRRCTHTPPSRTRTPPLKCAPLYAHAPVADEDAAAEGKPAVEANRLRTFTARFLPRMLRLTRDKSEDVCLAALELLREESVDDATLEEVYRCAFDLELPVQGRKEALAFYIDIAELIAVHVSALVPAAAGGDEEQADSAAINAAQAAADMLVEALWRLPQRGILFEWGAMLGLLSGGAQGDEGATLDEVTLLTFFVEVEV</sequence>
<dbReference type="AlphaFoldDB" id="A0A835YMF1"/>
<dbReference type="GO" id="GO:0005634">
    <property type="term" value="C:nucleus"/>
    <property type="evidence" value="ECO:0007669"/>
    <property type="project" value="TreeGrafter"/>
</dbReference>
<dbReference type="Pfam" id="PF21581">
    <property type="entry name" value="SCD"/>
    <property type="match status" value="1"/>
</dbReference>
<dbReference type="PROSITE" id="PS51425">
    <property type="entry name" value="SCD"/>
    <property type="match status" value="1"/>
</dbReference>
<dbReference type="GO" id="GO:0003682">
    <property type="term" value="F:chromatin binding"/>
    <property type="evidence" value="ECO:0007669"/>
    <property type="project" value="TreeGrafter"/>
</dbReference>
<dbReference type="OrthoDB" id="498590at2759"/>
<dbReference type="InterPro" id="IPR020839">
    <property type="entry name" value="SCD"/>
</dbReference>
<dbReference type="GO" id="GO:0008278">
    <property type="term" value="C:cohesin complex"/>
    <property type="evidence" value="ECO:0007669"/>
    <property type="project" value="TreeGrafter"/>
</dbReference>
<dbReference type="InterPro" id="IPR039662">
    <property type="entry name" value="Cohesin_Scc3/SA"/>
</dbReference>
<reference evidence="3" key="1">
    <citation type="submission" date="2021-02" db="EMBL/GenBank/DDBJ databases">
        <title>First Annotated Genome of the Yellow-green Alga Tribonema minus.</title>
        <authorList>
            <person name="Mahan K.M."/>
        </authorList>
    </citation>
    <scope>NUCLEOTIDE SEQUENCE</scope>
    <source>
        <strain evidence="3">UTEX B ZZ1240</strain>
    </source>
</reference>